<evidence type="ECO:0000259" key="2">
    <source>
        <dbReference type="Pfam" id="PF04685"/>
    </source>
</evidence>
<dbReference type="SUPFAM" id="SSF48208">
    <property type="entry name" value="Six-hairpin glycosidases"/>
    <property type="match status" value="1"/>
</dbReference>
<dbReference type="InterPro" id="IPR052566">
    <property type="entry name" value="Non-lysos_glucosylceramidase"/>
</dbReference>
<dbReference type="PROSITE" id="PS51318">
    <property type="entry name" value="TAT"/>
    <property type="match status" value="1"/>
</dbReference>
<protein>
    <submittedName>
        <fullName evidence="4">GH116 family glycosyl hydrolase</fullName>
    </submittedName>
</protein>
<evidence type="ECO:0000313" key="5">
    <source>
        <dbReference type="Proteomes" id="UP001589774"/>
    </source>
</evidence>
<accession>A0ABV6HCS7</accession>
<proteinExistence type="predicted"/>
<dbReference type="PANTHER" id="PTHR12654">
    <property type="entry name" value="BILE ACID BETA-GLUCOSIDASE-RELATED"/>
    <property type="match status" value="1"/>
</dbReference>
<evidence type="ECO:0000259" key="3">
    <source>
        <dbReference type="Pfam" id="PF12215"/>
    </source>
</evidence>
<dbReference type="EMBL" id="JBHLWO010000001">
    <property type="protein sequence ID" value="MFC0316689.1"/>
    <property type="molecule type" value="Genomic_DNA"/>
</dbReference>
<feature type="signal peptide" evidence="1">
    <location>
        <begin position="1"/>
        <end position="30"/>
    </location>
</feature>
<keyword evidence="4" id="KW-0378">Hydrolase</keyword>
<dbReference type="PANTHER" id="PTHR12654:SF0">
    <property type="entry name" value="NON-LYSOSOMAL GLUCOSYLCERAMIDASE"/>
    <property type="match status" value="1"/>
</dbReference>
<feature type="domain" description="Glycosyl-hydrolase family 116 catalytic region" evidence="2">
    <location>
        <begin position="504"/>
        <end position="807"/>
    </location>
</feature>
<dbReference type="InterPro" id="IPR006775">
    <property type="entry name" value="GH116_catalytic"/>
</dbReference>
<dbReference type="InterPro" id="IPR024462">
    <property type="entry name" value="GH116_N"/>
</dbReference>
<dbReference type="Pfam" id="PF04685">
    <property type="entry name" value="DUF608"/>
    <property type="match status" value="1"/>
</dbReference>
<gene>
    <name evidence="4" type="ORF">ACFFI0_00160</name>
</gene>
<name>A0ABV6HCS7_9SPHI</name>
<keyword evidence="1" id="KW-0732">Signal</keyword>
<dbReference type="InterPro" id="IPR006311">
    <property type="entry name" value="TAT_signal"/>
</dbReference>
<dbReference type="RefSeq" id="WP_130858074.1">
    <property type="nucleotide sequence ID" value="NZ_JBHLWO010000001.1"/>
</dbReference>
<keyword evidence="5" id="KW-1185">Reference proteome</keyword>
<evidence type="ECO:0000256" key="1">
    <source>
        <dbReference type="SAM" id="SignalP"/>
    </source>
</evidence>
<dbReference type="InterPro" id="IPR008928">
    <property type="entry name" value="6-hairpin_glycosidase_sf"/>
</dbReference>
<sequence>MQQKKDRRNFLRNLALGGVAVGAAPSTLFASTNESPIEKEQQSCRQFTKEEHDRVFNGPYVGHHLDKIAFPIGGIGAGMFCLEGSGAISHVSIRHKPELFHEPTIFGAVAIKGRANSAKVLEGPVPDWKLFGYKDYGGGSGGTTYGLPHFEQAEFLARFPFAEIQLRDDKFPLQVRLEAWSPFVPSDADNSSLPVGALTYRFINTSQENLEAVFSFNSRNFVVQPEGEGSIKKIQKGFLLSQAKTEGKNNLATDFAIFADTRDEVIVDYCWFRGGWFDPLTMVWNTIKDANVKAVDPIDKDAPGASLFIPFQLGANEEKEIRILMAWYVPESNEKAGQAMPDDKTGKEACCTTPAALGMGEDKPIPTNYKPWYSQRFKHMEELVDYWKTNYTTLYKNTALFRDTFYASTLPPEVLEAVAANLSILKTPTVRRQHDGRLWAYEGIFPHNGCCDGSCTHVWNYAQALPHLFPSLERSLRLTEFCENQNAEGHQGFRANLPISPLKHDFHAAADGQLGGIMKVYRDWRISGDDEWMKKLYPMVQKSLDYCIQTWDPNGKGILEEPHHNTYDIEFWGPNGMCTSFYLGALKALIEMGRYQRKNMKRYETLYDRGRAYMEDQLYNGEYFIQKIQWTGLKAPDPTKAQSFHTQYTPEAIEILKKEGPKYQYGTGCLSDGVIGAWMAAMCGLENPLDQEKVNSHLRAVHQYNLKNDLTDHINPQRPTYAMGHEGGLLLCTWPKGGMLSLPFVYSNEVWTGIEYQVASHLMQIGETDKGLEIISACRKRYDGRIRNPFNEYECGSWYARAMASYACLQAMTGVRYDAVDKVLYIDSKIGDFSSFLSTDKGFGLVSLKNGQAKLDVVYGEIPAKEISLSGKKVRLG</sequence>
<evidence type="ECO:0000313" key="4">
    <source>
        <dbReference type="EMBL" id="MFC0316689.1"/>
    </source>
</evidence>
<dbReference type="Gene3D" id="1.50.10.10">
    <property type="match status" value="1"/>
</dbReference>
<dbReference type="GO" id="GO:0016787">
    <property type="term" value="F:hydrolase activity"/>
    <property type="evidence" value="ECO:0007669"/>
    <property type="project" value="UniProtKB-KW"/>
</dbReference>
<feature type="chain" id="PRO_5047302433" evidence="1">
    <location>
        <begin position="31"/>
        <end position="877"/>
    </location>
</feature>
<dbReference type="InterPro" id="IPR012341">
    <property type="entry name" value="6hp_glycosidase-like_sf"/>
</dbReference>
<organism evidence="4 5">
    <name type="scientific">Olivibacter oleidegradans</name>
    <dbReference type="NCBI Taxonomy" id="760123"/>
    <lineage>
        <taxon>Bacteria</taxon>
        <taxon>Pseudomonadati</taxon>
        <taxon>Bacteroidota</taxon>
        <taxon>Sphingobacteriia</taxon>
        <taxon>Sphingobacteriales</taxon>
        <taxon>Sphingobacteriaceae</taxon>
        <taxon>Olivibacter</taxon>
    </lineage>
</organism>
<comment type="caution">
    <text evidence="4">The sequence shown here is derived from an EMBL/GenBank/DDBJ whole genome shotgun (WGS) entry which is preliminary data.</text>
</comment>
<dbReference type="Proteomes" id="UP001589774">
    <property type="component" value="Unassembled WGS sequence"/>
</dbReference>
<feature type="domain" description="Glycosyl-hydrolase family 116 N-terminal" evidence="3">
    <location>
        <begin position="69"/>
        <end position="393"/>
    </location>
</feature>
<dbReference type="Pfam" id="PF12215">
    <property type="entry name" value="Glyco_hydr_116N"/>
    <property type="match status" value="1"/>
</dbReference>
<reference evidence="4 5" key="1">
    <citation type="submission" date="2024-09" db="EMBL/GenBank/DDBJ databases">
        <authorList>
            <person name="Sun Q."/>
            <person name="Mori K."/>
        </authorList>
    </citation>
    <scope>NUCLEOTIDE SEQUENCE [LARGE SCALE GENOMIC DNA]</scope>
    <source>
        <strain evidence="4 5">CCM 7765</strain>
    </source>
</reference>